<evidence type="ECO:0000313" key="3">
    <source>
        <dbReference type="Proteomes" id="UP000067708"/>
    </source>
</evidence>
<dbReference type="STRING" id="529884.Rhola_00011890"/>
<sequence>MLNKTPSFLSVARQPKWIGALFLSLAVAAVFAALGQWQLDRTFTKDSSEKIAINIESVKVKLDTKNVFIIANRLNGDEQGFWLIANSLNAKGKNQTIALGWSADLAEVKGERTALMQSGLEKVDTSLEGVFIPTEAPLPQVNQEKFVLESLSLAQLVNLYSPEKPISVEPQILALNGHSQASAWPPLKPINVFYEPIQRINWLSAFYFLEWVLFAGFAVFLWWRLVRDEQILRASVGSGEKVN</sequence>
<dbReference type="RefSeq" id="WP_038503121.1">
    <property type="nucleotide sequence ID" value="NZ_CP007490.1"/>
</dbReference>
<evidence type="ECO:0000313" key="2">
    <source>
        <dbReference type="EMBL" id="AIC47982.1"/>
    </source>
</evidence>
<dbReference type="eggNOG" id="COG3346">
    <property type="taxonomic scope" value="Bacteria"/>
</dbReference>
<protein>
    <recommendedName>
        <fullName evidence="4">SURF1-like protein</fullName>
    </recommendedName>
</protein>
<evidence type="ECO:0000256" key="1">
    <source>
        <dbReference type="SAM" id="Phobius"/>
    </source>
</evidence>
<keyword evidence="1" id="KW-1133">Transmembrane helix</keyword>
<dbReference type="PATRIC" id="fig|529884.3.peg.1148"/>
<organism evidence="2 3">
    <name type="scientific">Rhodoluna lacicola</name>
    <dbReference type="NCBI Taxonomy" id="529884"/>
    <lineage>
        <taxon>Bacteria</taxon>
        <taxon>Bacillati</taxon>
        <taxon>Actinomycetota</taxon>
        <taxon>Actinomycetes</taxon>
        <taxon>Micrococcales</taxon>
        <taxon>Microbacteriaceae</taxon>
        <taxon>Luna cluster</taxon>
        <taxon>Luna-1 subcluster</taxon>
        <taxon>Rhodoluna</taxon>
    </lineage>
</organism>
<gene>
    <name evidence="2" type="ORF">Rhola_00011890</name>
</gene>
<keyword evidence="1" id="KW-0472">Membrane</keyword>
<evidence type="ECO:0008006" key="4">
    <source>
        <dbReference type="Google" id="ProtNLM"/>
    </source>
</evidence>
<feature type="transmembrane region" description="Helical" evidence="1">
    <location>
        <begin position="202"/>
        <end position="223"/>
    </location>
</feature>
<dbReference type="OrthoDB" id="3266379at2"/>
<reference evidence="2 3" key="1">
    <citation type="journal article" date="2014" name="Int. J. Syst. Evol. Microbiol.">
        <title>Rhodoluna lacicola gen. nov., sp. nov., a planktonic freshwater bacterium with stream-lined genome.</title>
        <authorList>
            <person name="Hahn M."/>
            <person name="Schmidt J."/>
            <person name="Taipale S.J."/>
            <person name="Doolittle W.F."/>
            <person name="Koll U."/>
        </authorList>
    </citation>
    <scope>NUCLEOTIDE SEQUENCE [LARGE SCALE GENOMIC DNA]</scope>
    <source>
        <strain evidence="2 3">MWH-Ta8</strain>
    </source>
</reference>
<dbReference type="EMBL" id="CP007490">
    <property type="protein sequence ID" value="AIC47982.1"/>
    <property type="molecule type" value="Genomic_DNA"/>
</dbReference>
<accession>A0A060JHF6</accession>
<keyword evidence="3" id="KW-1185">Reference proteome</keyword>
<dbReference type="Proteomes" id="UP000067708">
    <property type="component" value="Chromosome"/>
</dbReference>
<dbReference type="HOGENOM" id="CLU_047737_0_1_11"/>
<proteinExistence type="predicted"/>
<dbReference type="AlphaFoldDB" id="A0A060JHF6"/>
<dbReference type="KEGG" id="rla:Rhola_00011890"/>
<keyword evidence="1" id="KW-0812">Transmembrane</keyword>
<name>A0A060JHF6_9MICO</name>